<organism evidence="2 3">
    <name type="scientific">Pelagirhabdus alkalitolerans</name>
    <dbReference type="NCBI Taxonomy" id="1612202"/>
    <lineage>
        <taxon>Bacteria</taxon>
        <taxon>Bacillati</taxon>
        <taxon>Bacillota</taxon>
        <taxon>Bacilli</taxon>
        <taxon>Bacillales</taxon>
        <taxon>Bacillaceae</taxon>
        <taxon>Pelagirhabdus</taxon>
    </lineage>
</organism>
<evidence type="ECO:0000313" key="2">
    <source>
        <dbReference type="EMBL" id="SDB81209.1"/>
    </source>
</evidence>
<protein>
    <submittedName>
        <fullName evidence="2">Nuclease-related domain-containing protein</fullName>
    </submittedName>
</protein>
<dbReference type="PROSITE" id="PS50965">
    <property type="entry name" value="NERD"/>
    <property type="match status" value="1"/>
</dbReference>
<evidence type="ECO:0000313" key="3">
    <source>
        <dbReference type="Proteomes" id="UP000242949"/>
    </source>
</evidence>
<evidence type="ECO:0000259" key="1">
    <source>
        <dbReference type="PROSITE" id="PS50965"/>
    </source>
</evidence>
<name>A0A1G6GH42_9BACI</name>
<dbReference type="STRING" id="1612202.SAMN05421734_10163"/>
<dbReference type="InterPro" id="IPR011528">
    <property type="entry name" value="NERD"/>
</dbReference>
<accession>A0A1G6GH42</accession>
<dbReference type="Proteomes" id="UP000242949">
    <property type="component" value="Unassembled WGS sequence"/>
</dbReference>
<dbReference type="RefSeq" id="WP_090791627.1">
    <property type="nucleotide sequence ID" value="NZ_FMYI01000001.1"/>
</dbReference>
<dbReference type="Pfam" id="PF08378">
    <property type="entry name" value="NERD"/>
    <property type="match status" value="1"/>
</dbReference>
<keyword evidence="3" id="KW-1185">Reference proteome</keyword>
<gene>
    <name evidence="2" type="ORF">SAMN05421734_10163</name>
</gene>
<proteinExistence type="predicted"/>
<dbReference type="EMBL" id="FMYI01000001">
    <property type="protein sequence ID" value="SDB81209.1"/>
    <property type="molecule type" value="Genomic_DNA"/>
</dbReference>
<reference evidence="3" key="1">
    <citation type="submission" date="2016-09" db="EMBL/GenBank/DDBJ databases">
        <authorList>
            <person name="Varghese N."/>
            <person name="Submissions S."/>
        </authorList>
    </citation>
    <scope>NUCLEOTIDE SEQUENCE [LARGE SCALE GENOMIC DNA]</scope>
    <source>
        <strain evidence="3">S5</strain>
    </source>
</reference>
<sequence>MIDERLPLTEPSSLRHYEALLRRLPRSHPHYEQVLNTEGRERAGYFGEKEFLYYLNFVKQEPIFSLAGLRLLHDEHYFQIDHLLITPQLCLIIEIKHLTGTITFNDSNQMIQTTDHERIYTHPKLQANLQAKQLQHVLAHLGYQLPIQTLVVFTHRQGKLITQHPGLVTAPSFIHKYEEIIARYPTVLSESECSWLADQLSSRHMDRAINVMEKFKIREADLLKGVLCPDCAGQQMMRKHGAWYCPRCKSVDKRAHVQALKDYQILISDTISCREACEYLGVESRHVTRRLLLFAGCELIGDNRSAHYKIR</sequence>
<dbReference type="AlphaFoldDB" id="A0A1G6GH42"/>
<feature type="domain" description="NERD" evidence="1">
    <location>
        <begin position="43"/>
        <end position="157"/>
    </location>
</feature>
<dbReference type="OrthoDB" id="569879at2"/>